<dbReference type="Pfam" id="PF01281">
    <property type="entry name" value="Ribosomal_L9_N"/>
    <property type="match status" value="1"/>
</dbReference>
<dbReference type="GO" id="GO:0003735">
    <property type="term" value="F:structural constituent of ribosome"/>
    <property type="evidence" value="ECO:0007669"/>
    <property type="project" value="InterPro"/>
</dbReference>
<dbReference type="AlphaFoldDB" id="A5DYK1"/>
<keyword evidence="3" id="KW-0687">Ribonucleoprotein</keyword>
<dbReference type="PROSITE" id="PS00651">
    <property type="entry name" value="RIBOSOMAL_L9"/>
    <property type="match status" value="1"/>
</dbReference>
<dbReference type="KEGG" id="lel:PVL30_003282"/>
<dbReference type="InterPro" id="IPR000244">
    <property type="entry name" value="Ribosomal_bL9"/>
</dbReference>
<dbReference type="Gene3D" id="3.40.5.10">
    <property type="entry name" value="Ribosomal protein L9, N-terminal domain"/>
    <property type="match status" value="1"/>
</dbReference>
<dbReference type="HOGENOM" id="CLU_076668_0_0_1"/>
<dbReference type="PANTHER" id="PTHR21368">
    <property type="entry name" value="50S RIBOSOMAL PROTEIN L9"/>
    <property type="match status" value="1"/>
</dbReference>
<dbReference type="EMBL" id="CH981526">
    <property type="protein sequence ID" value="EDK44259.1"/>
    <property type="molecule type" value="Genomic_DNA"/>
</dbReference>
<dbReference type="SUPFAM" id="SSF55658">
    <property type="entry name" value="L9 N-domain-like"/>
    <property type="match status" value="1"/>
</dbReference>
<keyword evidence="2" id="KW-0689">Ribosomal protein</keyword>
<evidence type="ECO:0000256" key="2">
    <source>
        <dbReference type="ARBA" id="ARBA00022980"/>
    </source>
</evidence>
<sequence>MSFISIRGFMSSLRCCKRSPNVLRSVNTRVPVQLLQDVEDVGVRGQIVRVKPGFMRNFLHVDNKACYITENSPPRIPIVDINELREQRRLRQKELAKQRKKEEQLQDATKSVVNEEVVDDAEGVLSQDELSQFFSGLTKTSKTSAEIFSSDIEITDNEAELFTLKSDNMGEKIPKVVNMYTSKYTLPLDGTVVAKHLTEIGGEEVSPLSVKLSYEDTPEEVLSAITQAGRYLVTLETGKDGRKISRVLEVE</sequence>
<evidence type="ECO:0000256" key="3">
    <source>
        <dbReference type="ARBA" id="ARBA00023274"/>
    </source>
</evidence>
<dbReference type="eggNOG" id="ENOG502SD3U">
    <property type="taxonomic scope" value="Eukaryota"/>
</dbReference>
<organism evidence="5 6">
    <name type="scientific">Lodderomyces elongisporus (strain ATCC 11503 / CBS 2605 / JCM 1781 / NBRC 1676 / NRRL YB-4239)</name>
    <name type="common">Yeast</name>
    <name type="synonym">Saccharomyces elongisporus</name>
    <dbReference type="NCBI Taxonomy" id="379508"/>
    <lineage>
        <taxon>Eukaryota</taxon>
        <taxon>Fungi</taxon>
        <taxon>Dikarya</taxon>
        <taxon>Ascomycota</taxon>
        <taxon>Saccharomycotina</taxon>
        <taxon>Pichiomycetes</taxon>
        <taxon>Debaryomycetaceae</taxon>
        <taxon>Candida/Lodderomyces clade</taxon>
        <taxon>Lodderomyces</taxon>
    </lineage>
</organism>
<gene>
    <name evidence="5" type="ORF">LELG_02438</name>
</gene>
<dbReference type="GeneID" id="5233243"/>
<dbReference type="OrthoDB" id="5555409at2759"/>
<dbReference type="InParanoid" id="A5DYK1"/>
<protein>
    <recommendedName>
        <fullName evidence="4">Ribosomal protein L9 domain-containing protein</fullName>
    </recommendedName>
</protein>
<evidence type="ECO:0000313" key="5">
    <source>
        <dbReference type="EMBL" id="EDK44259.1"/>
    </source>
</evidence>
<feature type="domain" description="Ribosomal protein L9" evidence="4">
    <location>
        <begin position="42"/>
        <end position="69"/>
    </location>
</feature>
<reference evidence="5 6" key="1">
    <citation type="journal article" date="2009" name="Nature">
        <title>Evolution of pathogenicity and sexual reproduction in eight Candida genomes.</title>
        <authorList>
            <person name="Butler G."/>
            <person name="Rasmussen M.D."/>
            <person name="Lin M.F."/>
            <person name="Santos M.A."/>
            <person name="Sakthikumar S."/>
            <person name="Munro C.A."/>
            <person name="Rheinbay E."/>
            <person name="Grabherr M."/>
            <person name="Forche A."/>
            <person name="Reedy J.L."/>
            <person name="Agrafioti I."/>
            <person name="Arnaud M.B."/>
            <person name="Bates S."/>
            <person name="Brown A.J."/>
            <person name="Brunke S."/>
            <person name="Costanzo M.C."/>
            <person name="Fitzpatrick D.A."/>
            <person name="de Groot P.W."/>
            <person name="Harris D."/>
            <person name="Hoyer L.L."/>
            <person name="Hube B."/>
            <person name="Klis F.M."/>
            <person name="Kodira C."/>
            <person name="Lennard N."/>
            <person name="Logue M.E."/>
            <person name="Martin R."/>
            <person name="Neiman A.M."/>
            <person name="Nikolaou E."/>
            <person name="Quail M.A."/>
            <person name="Quinn J."/>
            <person name="Santos M.C."/>
            <person name="Schmitzberger F.F."/>
            <person name="Sherlock G."/>
            <person name="Shah P."/>
            <person name="Silverstein K.A."/>
            <person name="Skrzypek M.S."/>
            <person name="Soll D."/>
            <person name="Staggs R."/>
            <person name="Stansfield I."/>
            <person name="Stumpf M.P."/>
            <person name="Sudbery P.E."/>
            <person name="Srikantha T."/>
            <person name="Zeng Q."/>
            <person name="Berman J."/>
            <person name="Berriman M."/>
            <person name="Heitman J."/>
            <person name="Gow N.A."/>
            <person name="Lorenz M.C."/>
            <person name="Birren B.W."/>
            <person name="Kellis M."/>
            <person name="Cuomo C.A."/>
        </authorList>
    </citation>
    <scope>NUCLEOTIDE SEQUENCE [LARGE SCALE GENOMIC DNA]</scope>
    <source>
        <strain evidence="6">ATCC 11503 / BCRC 21390 / CBS 2605 / JCM 1781 / NBRC 1676 / NRRL YB-4239</strain>
    </source>
</reference>
<name>A5DYK1_LODEL</name>
<dbReference type="Proteomes" id="UP000001996">
    <property type="component" value="Unassembled WGS sequence"/>
</dbReference>
<dbReference type="GO" id="GO:0006412">
    <property type="term" value="P:translation"/>
    <property type="evidence" value="ECO:0007669"/>
    <property type="project" value="InterPro"/>
</dbReference>
<dbReference type="InterPro" id="IPR009027">
    <property type="entry name" value="Ribosomal_bL9/RNase_H1_N"/>
</dbReference>
<dbReference type="InterPro" id="IPR020070">
    <property type="entry name" value="Ribosomal_bL9_N"/>
</dbReference>
<dbReference type="InterPro" id="IPR036935">
    <property type="entry name" value="Ribosomal_bL9_N_sf"/>
</dbReference>
<comment type="similarity">
    <text evidence="1">Belongs to the bacterial ribosomal protein bL9 family.</text>
</comment>
<keyword evidence="6" id="KW-1185">Reference proteome</keyword>
<dbReference type="OMA" id="GNKACYI"/>
<dbReference type="GO" id="GO:1990904">
    <property type="term" value="C:ribonucleoprotein complex"/>
    <property type="evidence" value="ECO:0007669"/>
    <property type="project" value="UniProtKB-KW"/>
</dbReference>
<accession>A5DYK1</accession>
<evidence type="ECO:0000256" key="1">
    <source>
        <dbReference type="ARBA" id="ARBA00010605"/>
    </source>
</evidence>
<dbReference type="STRING" id="379508.A5DYK1"/>
<proteinExistence type="inferred from homology"/>
<evidence type="ECO:0000313" key="6">
    <source>
        <dbReference type="Proteomes" id="UP000001996"/>
    </source>
</evidence>
<evidence type="ECO:0000259" key="4">
    <source>
        <dbReference type="PROSITE" id="PS00651"/>
    </source>
</evidence>
<dbReference type="GO" id="GO:0005840">
    <property type="term" value="C:ribosome"/>
    <property type="evidence" value="ECO:0007669"/>
    <property type="project" value="UniProtKB-KW"/>
</dbReference>